<dbReference type="Proteomes" id="UP000287447">
    <property type="component" value="Unassembled WGS sequence"/>
</dbReference>
<dbReference type="EMBL" id="SADE01000001">
    <property type="protein sequence ID" value="RVU38857.1"/>
    <property type="molecule type" value="Genomic_DNA"/>
</dbReference>
<feature type="chain" id="PRO_5019395066" evidence="4">
    <location>
        <begin position="29"/>
        <end position="561"/>
    </location>
</feature>
<protein>
    <submittedName>
        <fullName evidence="7">ShlB/FhaC/HecB family hemolysin secretion/activation protein</fullName>
    </submittedName>
</protein>
<keyword evidence="2" id="KW-0812">Transmembrane</keyword>
<keyword evidence="8" id="KW-1185">Reference proteome</keyword>
<feature type="domain" description="Haemolysin activator HlyB C-terminal" evidence="5">
    <location>
        <begin position="225"/>
        <end position="524"/>
    </location>
</feature>
<evidence type="ECO:0000256" key="1">
    <source>
        <dbReference type="ARBA" id="ARBA00022452"/>
    </source>
</evidence>
<dbReference type="InterPro" id="IPR051544">
    <property type="entry name" value="TPS_OM_transporter"/>
</dbReference>
<accession>A0A437QWF2</accession>
<sequence>MRQFIPSMVYIGAGAYILCAALAGPVQAQRADSNDVIQIKRQIEEAKPAREERQQEIETETVVEPEAVAPEDGVSFILGGVVVEGSSVFEPSRFTEFYTDLIARQVTSADIDRVAKAITDFYKQEGFVLTRAEVRPQEVASGVLTIDVIEGYIAEVAIQGDGIDANRFQSYFTDLLEERPTRLSTMERALYLTGDLPGYWVAKSTVTEGAAPGAYILNVTIGYDAFDFYTYLDNRGTPESGRLESWTAVGANDTLGLNERLQLGFFTNPLEPAEVLYGEFAWTQPVGNAGTTVTTTLSATETDSGGSDRNLDLESKSRNATLDVIHPLLRGAGHSIWATGSFDFMELREQQRGIDNFDDQTRVLRAGLRYYGANRWSGDHFLQLEVSKGLEIFGSSETGDANLSRADAEPDFTKVEFFGRRVQRMGNIFSVEVSGKAQWSDAPLLTTEEYSLGGAAFGRAYDYGELEGEGGIAGLAEARVDLGQFVDFMSQIQFYGFYDVGTVFRDNFQSDWESLASAGGGVRLGAYGLYTDLQIAKPLTRRPSGQSDDDPRYMFSVSLGL</sequence>
<dbReference type="PANTHER" id="PTHR34597">
    <property type="entry name" value="SLR1661 PROTEIN"/>
    <property type="match status" value="1"/>
</dbReference>
<dbReference type="Pfam" id="PF08479">
    <property type="entry name" value="POTRA_2"/>
    <property type="match status" value="1"/>
</dbReference>
<keyword evidence="4" id="KW-0732">Signal</keyword>
<proteinExistence type="predicted"/>
<dbReference type="Gene3D" id="3.10.20.310">
    <property type="entry name" value="membrane protein fhac"/>
    <property type="match status" value="1"/>
</dbReference>
<keyword evidence="1" id="KW-0472">Membrane</keyword>
<keyword evidence="3" id="KW-0998">Cell outer membrane</keyword>
<gene>
    <name evidence="7" type="ORF">EOI86_06220</name>
</gene>
<feature type="signal peptide" evidence="4">
    <location>
        <begin position="1"/>
        <end position="28"/>
    </location>
</feature>
<dbReference type="InterPro" id="IPR013686">
    <property type="entry name" value="Polypept-transport_assoc_ShlB"/>
</dbReference>
<evidence type="ECO:0000256" key="4">
    <source>
        <dbReference type="SAM" id="SignalP"/>
    </source>
</evidence>
<evidence type="ECO:0000256" key="2">
    <source>
        <dbReference type="ARBA" id="ARBA00022692"/>
    </source>
</evidence>
<feature type="domain" description="Polypeptide-transport-associated ShlB-type" evidence="6">
    <location>
        <begin position="77"/>
        <end position="151"/>
    </location>
</feature>
<dbReference type="GO" id="GO:0046819">
    <property type="term" value="P:protein secretion by the type V secretion system"/>
    <property type="evidence" value="ECO:0007669"/>
    <property type="project" value="TreeGrafter"/>
</dbReference>
<evidence type="ECO:0000256" key="3">
    <source>
        <dbReference type="ARBA" id="ARBA00023237"/>
    </source>
</evidence>
<dbReference type="OrthoDB" id="7439045at2"/>
<dbReference type="GO" id="GO:0008320">
    <property type="term" value="F:protein transmembrane transporter activity"/>
    <property type="evidence" value="ECO:0007669"/>
    <property type="project" value="TreeGrafter"/>
</dbReference>
<evidence type="ECO:0000313" key="8">
    <source>
        <dbReference type="Proteomes" id="UP000287447"/>
    </source>
</evidence>
<name>A0A437QWF2_9PROT</name>
<organism evidence="7 8">
    <name type="scientific">Hwanghaeella grinnelliae</name>
    <dbReference type="NCBI Taxonomy" id="2500179"/>
    <lineage>
        <taxon>Bacteria</taxon>
        <taxon>Pseudomonadati</taxon>
        <taxon>Pseudomonadota</taxon>
        <taxon>Alphaproteobacteria</taxon>
        <taxon>Rhodospirillales</taxon>
        <taxon>Rhodospirillaceae</taxon>
        <taxon>Hwanghaeella</taxon>
    </lineage>
</organism>
<reference evidence="8" key="1">
    <citation type="submission" date="2019-01" db="EMBL/GenBank/DDBJ databases">
        <title>Gri0909 isolated from a small marine red alga.</title>
        <authorList>
            <person name="Kim J."/>
            <person name="Jeong S.E."/>
            <person name="Jeon C.O."/>
        </authorList>
    </citation>
    <scope>NUCLEOTIDE SEQUENCE [LARGE SCALE GENOMIC DNA]</scope>
    <source>
        <strain evidence="8">Gri0909</strain>
    </source>
</reference>
<keyword evidence="1" id="KW-1134">Transmembrane beta strand</keyword>
<dbReference type="Pfam" id="PF03865">
    <property type="entry name" value="ShlB"/>
    <property type="match status" value="1"/>
</dbReference>
<dbReference type="PANTHER" id="PTHR34597:SF6">
    <property type="entry name" value="BLR6126 PROTEIN"/>
    <property type="match status" value="1"/>
</dbReference>
<dbReference type="Gene3D" id="2.40.160.50">
    <property type="entry name" value="membrane protein fhac: a member of the omp85/tpsb transporter family"/>
    <property type="match status" value="1"/>
</dbReference>
<dbReference type="AlphaFoldDB" id="A0A437QWF2"/>
<dbReference type="GO" id="GO:0098046">
    <property type="term" value="C:type V protein secretion system complex"/>
    <property type="evidence" value="ECO:0007669"/>
    <property type="project" value="TreeGrafter"/>
</dbReference>
<evidence type="ECO:0000259" key="5">
    <source>
        <dbReference type="Pfam" id="PF03865"/>
    </source>
</evidence>
<evidence type="ECO:0000313" key="7">
    <source>
        <dbReference type="EMBL" id="RVU38857.1"/>
    </source>
</evidence>
<comment type="caution">
    <text evidence="7">The sequence shown here is derived from an EMBL/GenBank/DDBJ whole genome shotgun (WGS) entry which is preliminary data.</text>
</comment>
<evidence type="ECO:0000259" key="6">
    <source>
        <dbReference type="Pfam" id="PF08479"/>
    </source>
</evidence>
<dbReference type="InterPro" id="IPR005565">
    <property type="entry name" value="Hemolysn_activator_HlyB_C"/>
</dbReference>
<dbReference type="RefSeq" id="WP_127764228.1">
    <property type="nucleotide sequence ID" value="NZ_SADE01000001.1"/>
</dbReference>